<dbReference type="PANTHER" id="PTHR46361:SF3">
    <property type="entry name" value="ELECTRON CARRIER_ PROTEIN DISULFIDE OXIDOREDUCTASE"/>
    <property type="match status" value="1"/>
</dbReference>
<dbReference type="PANTHER" id="PTHR46361">
    <property type="entry name" value="ELECTRON CARRIER/ PROTEIN DISULFIDE OXIDOREDUCTASE"/>
    <property type="match status" value="1"/>
</dbReference>
<feature type="domain" description="DUF547" evidence="2">
    <location>
        <begin position="76"/>
        <end position="185"/>
    </location>
</feature>
<evidence type="ECO:0000259" key="2">
    <source>
        <dbReference type="Pfam" id="PF04784"/>
    </source>
</evidence>
<proteinExistence type="predicted"/>
<dbReference type="AlphaFoldDB" id="A0A833JD69"/>
<dbReference type="Proteomes" id="UP000442694">
    <property type="component" value="Unassembled WGS sequence"/>
</dbReference>
<gene>
    <name evidence="3" type="ORF">GCL57_08365</name>
</gene>
<accession>A0A833JD69</accession>
<sequence length="253" mass="29955">MKNILIMLQLFFCISATANSLKEIDYSSYQKVLSKYVIIKNENTFVDYKRLKDNPVELNKFLKNISEIKEKDYLTFNSNEKLAFLINAYNALTLKLIIDNYPIKSIRDIGGVISANPWKKNYFNLLEKYHNLDEIEHDIIRKNFQEPRIHFALVCASKGCPNLLKQVFRPETLQKQLQKTAEEFLANKNKNYYSEKDNKLFLSSIFKWYGDDFKKNFGSFNNFIMNNIPNNEKIKNGNFKIEFLEYDWSLNDI</sequence>
<protein>
    <submittedName>
        <fullName evidence="3">DUF547 domain-containing protein</fullName>
    </submittedName>
</protein>
<keyword evidence="4" id="KW-1185">Reference proteome</keyword>
<dbReference type="EMBL" id="WFLN01000006">
    <property type="protein sequence ID" value="KAB8030972.1"/>
    <property type="molecule type" value="Genomic_DNA"/>
</dbReference>
<name>A0A833JD69_9BACT</name>
<dbReference type="RefSeq" id="WP_152212899.1">
    <property type="nucleotide sequence ID" value="NZ_WFLN01000006.1"/>
</dbReference>
<dbReference type="Pfam" id="PF04784">
    <property type="entry name" value="DUF547"/>
    <property type="match status" value="1"/>
</dbReference>
<evidence type="ECO:0000256" key="1">
    <source>
        <dbReference type="SAM" id="SignalP"/>
    </source>
</evidence>
<dbReference type="InterPro" id="IPR006869">
    <property type="entry name" value="DUF547"/>
</dbReference>
<comment type="caution">
    <text evidence="3">The sequence shown here is derived from an EMBL/GenBank/DDBJ whole genome shotgun (WGS) entry which is preliminary data.</text>
</comment>
<feature type="signal peptide" evidence="1">
    <location>
        <begin position="1"/>
        <end position="18"/>
    </location>
</feature>
<feature type="chain" id="PRO_5032483037" evidence="1">
    <location>
        <begin position="19"/>
        <end position="253"/>
    </location>
</feature>
<reference evidence="3 4" key="1">
    <citation type="submission" date="2019-10" db="EMBL/GenBank/DDBJ databases">
        <title>New genus of Silvanigrellaceae.</title>
        <authorList>
            <person name="Pitt A."/>
            <person name="Hahn M.W."/>
        </authorList>
    </citation>
    <scope>NUCLEOTIDE SEQUENCE [LARGE SCALE GENOMIC DNA]</scope>
    <source>
        <strain evidence="3 4">33A1-SZDP</strain>
    </source>
</reference>
<evidence type="ECO:0000313" key="3">
    <source>
        <dbReference type="EMBL" id="KAB8030972.1"/>
    </source>
</evidence>
<organism evidence="3 4">
    <name type="scientific">Fluviispira multicolorata</name>
    <dbReference type="NCBI Taxonomy" id="2654512"/>
    <lineage>
        <taxon>Bacteria</taxon>
        <taxon>Pseudomonadati</taxon>
        <taxon>Bdellovibrionota</taxon>
        <taxon>Oligoflexia</taxon>
        <taxon>Silvanigrellales</taxon>
        <taxon>Silvanigrellaceae</taxon>
        <taxon>Fluviispira</taxon>
    </lineage>
</organism>
<keyword evidence="1" id="KW-0732">Signal</keyword>
<evidence type="ECO:0000313" key="4">
    <source>
        <dbReference type="Proteomes" id="UP000442694"/>
    </source>
</evidence>